<dbReference type="AlphaFoldDB" id="A0AAE0EKC6"/>
<keyword evidence="3" id="KW-1185">Reference proteome</keyword>
<dbReference type="CDD" id="cd06222">
    <property type="entry name" value="RNase_H_like"/>
    <property type="match status" value="1"/>
</dbReference>
<name>A0AAE0EKC6_9ROSI</name>
<evidence type="ECO:0000313" key="2">
    <source>
        <dbReference type="EMBL" id="KAK3229615.1"/>
    </source>
</evidence>
<dbReference type="PANTHER" id="PTHR47074">
    <property type="entry name" value="BNAC02G40300D PROTEIN"/>
    <property type="match status" value="1"/>
</dbReference>
<dbReference type="InterPro" id="IPR036397">
    <property type="entry name" value="RNaseH_sf"/>
</dbReference>
<dbReference type="Pfam" id="PF13456">
    <property type="entry name" value="RVT_3"/>
    <property type="match status" value="1"/>
</dbReference>
<proteinExistence type="predicted"/>
<dbReference type="InterPro" id="IPR052929">
    <property type="entry name" value="RNase_H-like_EbsB-rel"/>
</dbReference>
<feature type="domain" description="RNase H type-1" evidence="1">
    <location>
        <begin position="1"/>
        <end position="106"/>
    </location>
</feature>
<dbReference type="InterPro" id="IPR044730">
    <property type="entry name" value="RNase_H-like_dom_plant"/>
</dbReference>
<protein>
    <recommendedName>
        <fullName evidence="1">RNase H type-1 domain-containing protein</fullName>
    </recommendedName>
</protein>
<dbReference type="InterPro" id="IPR012337">
    <property type="entry name" value="RNaseH-like_sf"/>
</dbReference>
<dbReference type="PROSITE" id="PS51257">
    <property type="entry name" value="PROKAR_LIPOPROTEIN"/>
    <property type="match status" value="1"/>
</dbReference>
<comment type="caution">
    <text evidence="2">The sequence shown here is derived from an EMBL/GenBank/DDBJ whole genome shotgun (WGS) entry which is preliminary data.</text>
</comment>
<dbReference type="PANTHER" id="PTHR47074:SF48">
    <property type="entry name" value="POLYNUCLEOTIDYL TRANSFERASE, RIBONUCLEASE H-LIKE SUPERFAMILY PROTEIN"/>
    <property type="match status" value="1"/>
</dbReference>
<dbReference type="SUPFAM" id="SSF53098">
    <property type="entry name" value="Ribonuclease H-like"/>
    <property type="match status" value="1"/>
</dbReference>
<dbReference type="GO" id="GO:0004523">
    <property type="term" value="F:RNA-DNA hybrid ribonuclease activity"/>
    <property type="evidence" value="ECO:0007669"/>
    <property type="project" value="InterPro"/>
</dbReference>
<accession>A0AAE0EKC6</accession>
<gene>
    <name evidence="2" type="ORF">Dsin_001496</name>
</gene>
<reference evidence="2" key="1">
    <citation type="journal article" date="2023" name="Plant J.">
        <title>Genome sequences and population genomics provide insights into the demographic history, inbreeding, and mutation load of two 'living fossil' tree species of Dipteronia.</title>
        <authorList>
            <person name="Feng Y."/>
            <person name="Comes H.P."/>
            <person name="Chen J."/>
            <person name="Zhu S."/>
            <person name="Lu R."/>
            <person name="Zhang X."/>
            <person name="Li P."/>
            <person name="Qiu J."/>
            <person name="Olsen K.M."/>
            <person name="Qiu Y."/>
        </authorList>
    </citation>
    <scope>NUCLEOTIDE SEQUENCE</scope>
    <source>
        <strain evidence="2">NBL</strain>
    </source>
</reference>
<evidence type="ECO:0000259" key="1">
    <source>
        <dbReference type="Pfam" id="PF13456"/>
    </source>
</evidence>
<dbReference type="Gene3D" id="3.30.420.10">
    <property type="entry name" value="Ribonuclease H-like superfamily/Ribonuclease H"/>
    <property type="match status" value="1"/>
</dbReference>
<sequence length="228" mass="25194">MLIRNSYAQVLVSSVQGISACLSPQVAEASAILRGMHVAVEADLLPAVLKSDAKWVVEAINDNRPSYADIGIIIKDIVDVMSEYAISVSFISRKANMVAHALAKLAFVDDSSFIWKEEFPPCLNSVILEEIVDVMSEYAISVSFISRKANMVAHALAKLALVDDSSFIWKEEFPPCLNSWRLNRPLLEVKIDIHWGQNGPTSEVEVVRLPLKVCSTSIGGRLRRRGKN</sequence>
<evidence type="ECO:0000313" key="3">
    <source>
        <dbReference type="Proteomes" id="UP001281410"/>
    </source>
</evidence>
<dbReference type="Proteomes" id="UP001281410">
    <property type="component" value="Unassembled WGS sequence"/>
</dbReference>
<dbReference type="EMBL" id="JANJYJ010000001">
    <property type="protein sequence ID" value="KAK3229615.1"/>
    <property type="molecule type" value="Genomic_DNA"/>
</dbReference>
<dbReference type="GO" id="GO:0003676">
    <property type="term" value="F:nucleic acid binding"/>
    <property type="evidence" value="ECO:0007669"/>
    <property type="project" value="InterPro"/>
</dbReference>
<dbReference type="InterPro" id="IPR002156">
    <property type="entry name" value="RNaseH_domain"/>
</dbReference>
<organism evidence="2 3">
    <name type="scientific">Dipteronia sinensis</name>
    <dbReference type="NCBI Taxonomy" id="43782"/>
    <lineage>
        <taxon>Eukaryota</taxon>
        <taxon>Viridiplantae</taxon>
        <taxon>Streptophyta</taxon>
        <taxon>Embryophyta</taxon>
        <taxon>Tracheophyta</taxon>
        <taxon>Spermatophyta</taxon>
        <taxon>Magnoliopsida</taxon>
        <taxon>eudicotyledons</taxon>
        <taxon>Gunneridae</taxon>
        <taxon>Pentapetalae</taxon>
        <taxon>rosids</taxon>
        <taxon>malvids</taxon>
        <taxon>Sapindales</taxon>
        <taxon>Sapindaceae</taxon>
        <taxon>Hippocastanoideae</taxon>
        <taxon>Acereae</taxon>
        <taxon>Dipteronia</taxon>
    </lineage>
</organism>